<proteinExistence type="predicted"/>
<sequence length="63" mass="6951">MWECESHAERKSGLLKAIGEHGPSDFGGLSFPPVLGAAGPRNFWDMRIFKERVQSDTTDQAMG</sequence>
<comment type="caution">
    <text evidence="2">The sequence shown here is derived from an EMBL/GenBank/DDBJ whole genome shotgun (WGS) entry which is preliminary data.</text>
</comment>
<evidence type="ECO:0000313" key="1">
    <source>
        <dbReference type="EMBL" id="GLV53151.1"/>
    </source>
</evidence>
<dbReference type="EMBL" id="BSRI01000001">
    <property type="protein sequence ID" value="GLV53151.1"/>
    <property type="molecule type" value="Genomic_DNA"/>
</dbReference>
<protein>
    <submittedName>
        <fullName evidence="2">Uncharacterized protein</fullName>
    </submittedName>
</protein>
<dbReference type="Proteomes" id="UP001344906">
    <property type="component" value="Unassembled WGS sequence"/>
</dbReference>
<name>A0ABQ6FI60_9CHLR</name>
<keyword evidence="3" id="KW-1185">Reference proteome</keyword>
<reference evidence="2 3" key="1">
    <citation type="submission" date="2023-02" db="EMBL/GenBank/DDBJ databases">
        <title>Dictyobacter halimunensis sp. nov., a new member of the class Ktedonobacteria from forest soil in a geothermal area.</title>
        <authorList>
            <person name="Rachmania M.K."/>
            <person name="Ningsih F."/>
            <person name="Sakai Y."/>
            <person name="Yabe S."/>
            <person name="Yokota A."/>
            <person name="Sjamsuridzal W."/>
        </authorList>
    </citation>
    <scope>NUCLEOTIDE SEQUENCE [LARGE SCALE GENOMIC DNA]</scope>
    <source>
        <strain evidence="2 3">S3.2.2.5</strain>
    </source>
</reference>
<accession>A0ABQ6FI60</accession>
<gene>
    <name evidence="1" type="ORF">KDH_00060</name>
    <name evidence="2" type="ORF">KDH_00270</name>
</gene>
<organism evidence="2 3">
    <name type="scientific">Dictyobacter halimunensis</name>
    <dbReference type="NCBI Taxonomy" id="3026934"/>
    <lineage>
        <taxon>Bacteria</taxon>
        <taxon>Bacillati</taxon>
        <taxon>Chloroflexota</taxon>
        <taxon>Ktedonobacteria</taxon>
        <taxon>Ktedonobacterales</taxon>
        <taxon>Dictyobacteraceae</taxon>
        <taxon>Dictyobacter</taxon>
    </lineage>
</organism>
<evidence type="ECO:0000313" key="2">
    <source>
        <dbReference type="EMBL" id="GLV53172.1"/>
    </source>
</evidence>
<evidence type="ECO:0000313" key="3">
    <source>
        <dbReference type="Proteomes" id="UP001344906"/>
    </source>
</evidence>
<dbReference type="EMBL" id="BSRI01000001">
    <property type="protein sequence ID" value="GLV53172.1"/>
    <property type="molecule type" value="Genomic_DNA"/>
</dbReference>